<dbReference type="EMBL" id="CACRUT010000015">
    <property type="protein sequence ID" value="VYU22213.1"/>
    <property type="molecule type" value="Genomic_DNA"/>
</dbReference>
<name>A0A6N3D9L5_9BACT</name>
<dbReference type="RefSeq" id="WP_412442669.1">
    <property type="nucleotide sequence ID" value="NZ_CACRUT010000015.1"/>
</dbReference>
<evidence type="ECO:0008006" key="2">
    <source>
        <dbReference type="Google" id="ProtNLM"/>
    </source>
</evidence>
<accession>A0A6N3D9L5</accession>
<dbReference type="InterPro" id="IPR021272">
    <property type="entry name" value="DUF2851"/>
</dbReference>
<protein>
    <recommendedName>
        <fullName evidence="2">DUF2851 domain-containing protein</fullName>
    </recommendedName>
</protein>
<dbReference type="Pfam" id="PF11013">
    <property type="entry name" value="DUF2851"/>
    <property type="match status" value="1"/>
</dbReference>
<evidence type="ECO:0000313" key="1">
    <source>
        <dbReference type="EMBL" id="VYU22213.1"/>
    </source>
</evidence>
<proteinExistence type="predicted"/>
<organism evidence="1">
    <name type="scientific">Paraprevotella clara</name>
    <dbReference type="NCBI Taxonomy" id="454154"/>
    <lineage>
        <taxon>Bacteria</taxon>
        <taxon>Pseudomonadati</taxon>
        <taxon>Bacteroidota</taxon>
        <taxon>Bacteroidia</taxon>
        <taxon>Bacteroidales</taxon>
        <taxon>Prevotellaceae</taxon>
        <taxon>Paraprevotella</taxon>
    </lineage>
</organism>
<gene>
    <name evidence="1" type="ORF">PCLFYP37_02232</name>
</gene>
<dbReference type="AlphaFoldDB" id="A0A6N3D9L5"/>
<sequence>MEKLLHYIWKYKLFPLKPLQTTDGLTLEVIDPGTLNRDAGPDFFNAKIKLDGTTWVGNIEIHGRAADWYAHGHHEDTHYNNVILHVTETADRPVVTQDGKTLPQLIVEVPGYLRENYEELCRTTDYPRCHRIIPQIDPFTVHSWMNALLYERLEQRARTVAARVEKLQGDWERAYFITLSRNFGFGINGDAFEVWAQHIPLQAVAHHRDNLFQIEAIFMGQAGLLDFDTIPKKYRDEAIDDDYYPRLKREYDYLAHKFALTAMDVAAWKFLRLRPQNFPHVRIAQLTQLYYNQTAGFSRLLEARTLEELHDMLSTHATPYWESHYTFGCPSHKNAKALTAGSLNLIAINTVVPLLYAYGQTHGNDKYCERALQFLEPIKAENNYITRQWAECGIKVDSASDSQALIQLKKEYCDRKYCLHCRFGYEFLKRKNTSE</sequence>
<reference evidence="1" key="1">
    <citation type="submission" date="2019-11" db="EMBL/GenBank/DDBJ databases">
        <authorList>
            <person name="Feng L."/>
        </authorList>
    </citation>
    <scope>NUCLEOTIDE SEQUENCE</scope>
    <source>
        <strain evidence="1">PclaraLFYP37</strain>
    </source>
</reference>